<dbReference type="EMBL" id="JBCEZU010000123">
    <property type="protein sequence ID" value="KAK9526559.1"/>
    <property type="molecule type" value="Genomic_DNA"/>
</dbReference>
<feature type="compositionally biased region" description="Basic and acidic residues" evidence="1">
    <location>
        <begin position="266"/>
        <end position="277"/>
    </location>
</feature>
<keyword evidence="3" id="KW-1185">Reference proteome</keyword>
<dbReference type="PANTHER" id="PTHR15225:SF8">
    <property type="entry name" value="RNA-BINDING PROTEIN 43"/>
    <property type="match status" value="1"/>
</dbReference>
<evidence type="ECO:0000313" key="2">
    <source>
        <dbReference type="EMBL" id="KAK9526559.1"/>
    </source>
</evidence>
<feature type="compositionally biased region" description="Low complexity" evidence="1">
    <location>
        <begin position="96"/>
        <end position="107"/>
    </location>
</feature>
<comment type="caution">
    <text evidence="2">The sequence shown here is derived from an EMBL/GenBank/DDBJ whole genome shotgun (WGS) entry which is preliminary data.</text>
</comment>
<dbReference type="Proteomes" id="UP001488805">
    <property type="component" value="Unassembled WGS sequence"/>
</dbReference>
<dbReference type="AlphaFoldDB" id="A0AAW1EVF1"/>
<sequence>MDLPVEATVHLDVFPDKAKVRDILRSHGFTLTDLSGDQVRVKGSFLDLKAAKACLEPLLSSKHIPAVPKASSGAISKRPAGNSSVSGGNRGRSKSPRASQSSANTSSPSPPHTHPSSPESRASFSPPPDQRGSFRPGRESFVVDVDVWRYAEQLRKKDIEDIRVSHHVEMEVREVGESCDVTLLGKSARTAAGKLQSLMDDLSKSLRTQEVPLKDMDRDGKALLKRIQKERNIHLSVVVWPMNDTLHLIGPSAASYELKQRLLGRPVERTGRTSEKSSRRRSSSLQPISRKNTERDSGAIATPVAVGSFRGRSRSGYRDNTRAESIYVQETENKPKPGTKLLKQLMKFPADIGKKFKSLRK</sequence>
<dbReference type="PANTHER" id="PTHR15225">
    <property type="entry name" value="INTERFERON-INDUCED PROTEIN 35/NMI N-MYC/STAT INTERACTING PROTEIN"/>
    <property type="match status" value="1"/>
</dbReference>
<feature type="region of interest" description="Disordered" evidence="1">
    <location>
        <begin position="265"/>
        <end position="339"/>
    </location>
</feature>
<protein>
    <submittedName>
        <fullName evidence="2">Uncharacterized protein</fullName>
    </submittedName>
</protein>
<gene>
    <name evidence="2" type="ORF">VZT92_015251</name>
</gene>
<evidence type="ECO:0000313" key="3">
    <source>
        <dbReference type="Proteomes" id="UP001488805"/>
    </source>
</evidence>
<reference evidence="2 3" key="1">
    <citation type="journal article" date="2024" name="Genome Biol. Evol.">
        <title>Chromosome-level genome assembly of the viviparous eelpout Zoarces viviparus.</title>
        <authorList>
            <person name="Fuhrmann N."/>
            <person name="Brasseur M.V."/>
            <person name="Bakowski C.E."/>
            <person name="Podsiadlowski L."/>
            <person name="Prost S."/>
            <person name="Krehenwinkel H."/>
            <person name="Mayer C."/>
        </authorList>
    </citation>
    <scope>NUCLEOTIDE SEQUENCE [LARGE SCALE GENOMIC DNA]</scope>
    <source>
        <strain evidence="2">NO-MEL_2022_Ind0_liver</strain>
    </source>
</reference>
<accession>A0AAW1EVF1</accession>
<name>A0AAW1EVF1_ZOAVI</name>
<feature type="region of interest" description="Disordered" evidence="1">
    <location>
        <begin position="66"/>
        <end position="137"/>
    </location>
</feature>
<proteinExistence type="predicted"/>
<evidence type="ECO:0000256" key="1">
    <source>
        <dbReference type="SAM" id="MobiDB-lite"/>
    </source>
</evidence>
<organism evidence="2 3">
    <name type="scientific">Zoarces viviparus</name>
    <name type="common">Viviparous eelpout</name>
    <name type="synonym">Blennius viviparus</name>
    <dbReference type="NCBI Taxonomy" id="48416"/>
    <lineage>
        <taxon>Eukaryota</taxon>
        <taxon>Metazoa</taxon>
        <taxon>Chordata</taxon>
        <taxon>Craniata</taxon>
        <taxon>Vertebrata</taxon>
        <taxon>Euteleostomi</taxon>
        <taxon>Actinopterygii</taxon>
        <taxon>Neopterygii</taxon>
        <taxon>Teleostei</taxon>
        <taxon>Neoteleostei</taxon>
        <taxon>Acanthomorphata</taxon>
        <taxon>Eupercaria</taxon>
        <taxon>Perciformes</taxon>
        <taxon>Cottioidei</taxon>
        <taxon>Zoarcales</taxon>
        <taxon>Zoarcidae</taxon>
        <taxon>Zoarcinae</taxon>
        <taxon>Zoarces</taxon>
    </lineage>
</organism>